<evidence type="ECO:0000256" key="4">
    <source>
        <dbReference type="ARBA" id="ARBA00022989"/>
    </source>
</evidence>
<proteinExistence type="inferred from homology"/>
<evidence type="ECO:0000256" key="3">
    <source>
        <dbReference type="ARBA" id="ARBA00022692"/>
    </source>
</evidence>
<feature type="transmembrane region" description="Helical" evidence="7">
    <location>
        <begin position="195"/>
        <end position="214"/>
    </location>
</feature>
<evidence type="ECO:0000256" key="2">
    <source>
        <dbReference type="ARBA" id="ARBA00005241"/>
    </source>
</evidence>
<feature type="transmembrane region" description="Helical" evidence="7">
    <location>
        <begin position="137"/>
        <end position="158"/>
    </location>
</feature>
<keyword evidence="4 7" id="KW-1133">Transmembrane helix</keyword>
<feature type="domain" description="Major facilitator superfamily associated" evidence="8">
    <location>
        <begin position="18"/>
        <end position="267"/>
    </location>
</feature>
<dbReference type="Gene3D" id="1.20.1250.20">
    <property type="entry name" value="MFS general substrate transporter like domains"/>
    <property type="match status" value="1"/>
</dbReference>
<sequence length="341" mass="37744">MDALHNDFEPNFILFASFTLLLVILVTWKLPNLVQQQNSNQEEDAISVTQQQEQQNDHEQPRNDEEQTAAQGDNQQDAIDPEISAANRQSIGHLARTLLGNPRVWGFLIETVVMGAGMATVEGLLFLYMVQDLQTSNLLCGLSVGINVLMELPIFAMAPTILRLLGHDGMLAVSMVCFFGRVYGYTLLTPDTKYLILPLEATHGITFALFWVASTNVSKALIVQVGAWNTTIPMIVQTLYSSVGVGLGSTMGGWAMQVYGARAMYRFVASMVAVLFLLHMMASIVTRVWWHTGFLPDHPSECRRGRRTTIHAENDNNDSEEPLLSNAQEPTGENDSNTDTP</sequence>
<accession>A0A7S2YHV7</accession>
<protein>
    <recommendedName>
        <fullName evidence="8">Major facilitator superfamily associated domain-containing protein</fullName>
    </recommendedName>
</protein>
<evidence type="ECO:0000256" key="7">
    <source>
        <dbReference type="SAM" id="Phobius"/>
    </source>
</evidence>
<dbReference type="SUPFAM" id="SSF103473">
    <property type="entry name" value="MFS general substrate transporter"/>
    <property type="match status" value="1"/>
</dbReference>
<dbReference type="InterPro" id="IPR051717">
    <property type="entry name" value="MFS_MFSD6"/>
</dbReference>
<gene>
    <name evidence="9" type="ORF">APAL1065_LOCUS17646</name>
</gene>
<feature type="transmembrane region" description="Helical" evidence="7">
    <location>
        <begin position="234"/>
        <end position="255"/>
    </location>
</feature>
<name>A0A7S2YHV7_9STRA</name>
<dbReference type="Pfam" id="PF12832">
    <property type="entry name" value="MFS_1_like"/>
    <property type="match status" value="1"/>
</dbReference>
<feature type="region of interest" description="Disordered" evidence="6">
    <location>
        <begin position="41"/>
        <end position="74"/>
    </location>
</feature>
<organism evidence="9">
    <name type="scientific">Entomoneis paludosa</name>
    <dbReference type="NCBI Taxonomy" id="265537"/>
    <lineage>
        <taxon>Eukaryota</taxon>
        <taxon>Sar</taxon>
        <taxon>Stramenopiles</taxon>
        <taxon>Ochrophyta</taxon>
        <taxon>Bacillariophyta</taxon>
        <taxon>Bacillariophyceae</taxon>
        <taxon>Bacillariophycidae</taxon>
        <taxon>Entomoneidaceae</taxon>
        <taxon>Entomoneis</taxon>
    </lineage>
</organism>
<keyword evidence="5 7" id="KW-0472">Membrane</keyword>
<dbReference type="GO" id="GO:0016020">
    <property type="term" value="C:membrane"/>
    <property type="evidence" value="ECO:0007669"/>
    <property type="project" value="UniProtKB-SubCell"/>
</dbReference>
<feature type="transmembrane region" description="Helical" evidence="7">
    <location>
        <begin position="104"/>
        <end position="130"/>
    </location>
</feature>
<evidence type="ECO:0000256" key="1">
    <source>
        <dbReference type="ARBA" id="ARBA00004141"/>
    </source>
</evidence>
<reference evidence="9" key="1">
    <citation type="submission" date="2021-01" db="EMBL/GenBank/DDBJ databases">
        <authorList>
            <person name="Corre E."/>
            <person name="Pelletier E."/>
            <person name="Niang G."/>
            <person name="Scheremetjew M."/>
            <person name="Finn R."/>
            <person name="Kale V."/>
            <person name="Holt S."/>
            <person name="Cochrane G."/>
            <person name="Meng A."/>
            <person name="Brown T."/>
            <person name="Cohen L."/>
        </authorList>
    </citation>
    <scope>NUCLEOTIDE SEQUENCE</scope>
    <source>
        <strain evidence="9">CCMP125</strain>
    </source>
</reference>
<evidence type="ECO:0000259" key="8">
    <source>
        <dbReference type="Pfam" id="PF12832"/>
    </source>
</evidence>
<dbReference type="PANTHER" id="PTHR16172">
    <property type="entry name" value="MAJOR FACILITATOR SUPERFAMILY DOMAIN-CONTAINING PROTEIN 6-LIKE"/>
    <property type="match status" value="1"/>
</dbReference>
<dbReference type="InterPro" id="IPR024989">
    <property type="entry name" value="MFS_assoc_dom"/>
</dbReference>
<evidence type="ECO:0000313" key="9">
    <source>
        <dbReference type="EMBL" id="CAD9977523.1"/>
    </source>
</evidence>
<feature type="region of interest" description="Disordered" evidence="6">
    <location>
        <begin position="310"/>
        <end position="341"/>
    </location>
</feature>
<dbReference type="PANTHER" id="PTHR16172:SF41">
    <property type="entry name" value="MAJOR FACILITATOR SUPERFAMILY DOMAIN-CONTAINING PROTEIN 6-LIKE"/>
    <property type="match status" value="1"/>
</dbReference>
<feature type="compositionally biased region" description="Polar residues" evidence="6">
    <location>
        <begin position="325"/>
        <end position="341"/>
    </location>
</feature>
<keyword evidence="3 7" id="KW-0812">Transmembrane</keyword>
<evidence type="ECO:0000256" key="6">
    <source>
        <dbReference type="SAM" id="MobiDB-lite"/>
    </source>
</evidence>
<feature type="transmembrane region" description="Helical" evidence="7">
    <location>
        <begin position="12"/>
        <end position="30"/>
    </location>
</feature>
<evidence type="ECO:0000256" key="5">
    <source>
        <dbReference type="ARBA" id="ARBA00023136"/>
    </source>
</evidence>
<feature type="compositionally biased region" description="Basic and acidic residues" evidence="6">
    <location>
        <begin position="55"/>
        <end position="65"/>
    </location>
</feature>
<comment type="subcellular location">
    <subcellularLocation>
        <location evidence="1">Membrane</location>
        <topology evidence="1">Multi-pass membrane protein</topology>
    </subcellularLocation>
</comment>
<dbReference type="EMBL" id="HBHT01026328">
    <property type="protein sequence ID" value="CAD9977523.1"/>
    <property type="molecule type" value="Transcribed_RNA"/>
</dbReference>
<feature type="transmembrane region" description="Helical" evidence="7">
    <location>
        <begin position="170"/>
        <end position="188"/>
    </location>
</feature>
<dbReference type="AlphaFoldDB" id="A0A7S2YHV7"/>
<feature type="transmembrane region" description="Helical" evidence="7">
    <location>
        <begin position="267"/>
        <end position="290"/>
    </location>
</feature>
<comment type="similarity">
    <text evidence="2">Belongs to the major facilitator superfamily. MFSD6 family.</text>
</comment>
<dbReference type="InterPro" id="IPR036259">
    <property type="entry name" value="MFS_trans_sf"/>
</dbReference>